<accession>K0RVI8</accession>
<dbReference type="AlphaFoldDB" id="K0RVI8"/>
<feature type="non-terminal residue" evidence="2">
    <location>
        <position position="230"/>
    </location>
</feature>
<reference evidence="2 3" key="1">
    <citation type="journal article" date="2012" name="Genome Biol.">
        <title>Genome and low-iron response of an oceanic diatom adapted to chronic iron limitation.</title>
        <authorList>
            <person name="Lommer M."/>
            <person name="Specht M."/>
            <person name="Roy A.S."/>
            <person name="Kraemer L."/>
            <person name="Andreson R."/>
            <person name="Gutowska M.A."/>
            <person name="Wolf J."/>
            <person name="Bergner S.V."/>
            <person name="Schilhabel M.B."/>
            <person name="Klostermeier U.C."/>
            <person name="Beiko R.G."/>
            <person name="Rosenstiel P."/>
            <person name="Hippler M."/>
            <person name="Laroche J."/>
        </authorList>
    </citation>
    <scope>NUCLEOTIDE SEQUENCE [LARGE SCALE GENOMIC DNA]</scope>
    <source>
        <strain evidence="2 3">CCMP1005</strain>
    </source>
</reference>
<comment type="caution">
    <text evidence="2">The sequence shown here is derived from an EMBL/GenBank/DDBJ whole genome shotgun (WGS) entry which is preliminary data.</text>
</comment>
<name>K0RVI8_THAOC</name>
<feature type="compositionally biased region" description="Low complexity" evidence="1">
    <location>
        <begin position="171"/>
        <end position="185"/>
    </location>
</feature>
<evidence type="ECO:0000256" key="1">
    <source>
        <dbReference type="SAM" id="MobiDB-lite"/>
    </source>
</evidence>
<gene>
    <name evidence="2" type="ORF">THAOC_27823</name>
</gene>
<dbReference type="Proteomes" id="UP000266841">
    <property type="component" value="Unassembled WGS sequence"/>
</dbReference>
<feature type="compositionally biased region" description="Basic and acidic residues" evidence="1">
    <location>
        <begin position="142"/>
        <end position="152"/>
    </location>
</feature>
<feature type="compositionally biased region" description="Basic and acidic residues" evidence="1">
    <location>
        <begin position="109"/>
        <end position="128"/>
    </location>
</feature>
<protein>
    <submittedName>
        <fullName evidence="2">Uncharacterized protein</fullName>
    </submittedName>
</protein>
<feature type="region of interest" description="Disordered" evidence="1">
    <location>
        <begin position="101"/>
        <end position="230"/>
    </location>
</feature>
<evidence type="ECO:0000313" key="3">
    <source>
        <dbReference type="Proteomes" id="UP000266841"/>
    </source>
</evidence>
<evidence type="ECO:0000313" key="2">
    <source>
        <dbReference type="EMBL" id="EJK52861.1"/>
    </source>
</evidence>
<sequence>MKIEVPDRHYQVAHSKAPGLGITERPPNGPGSSFLESSRRALQVTPDRRIQGLPSFGERSSPGDSAAALDDSRKALVGREMKKKSRHGDCQYCQSTWPVAAVTSRRGRSREEENTRGVLLRRQERAYDGLHPPAGGGAPSTKTERRPGDRVVRPSVRPSEPGGALVPPAPASGGRSRSPSGLALRLKLRAGPSSSWTSPSPPQRGVRASRGTDAAALPLALESTAPVDRL</sequence>
<organism evidence="2 3">
    <name type="scientific">Thalassiosira oceanica</name>
    <name type="common">Marine diatom</name>
    <dbReference type="NCBI Taxonomy" id="159749"/>
    <lineage>
        <taxon>Eukaryota</taxon>
        <taxon>Sar</taxon>
        <taxon>Stramenopiles</taxon>
        <taxon>Ochrophyta</taxon>
        <taxon>Bacillariophyta</taxon>
        <taxon>Coscinodiscophyceae</taxon>
        <taxon>Thalassiosirophycidae</taxon>
        <taxon>Thalassiosirales</taxon>
        <taxon>Thalassiosiraceae</taxon>
        <taxon>Thalassiosira</taxon>
    </lineage>
</organism>
<feature type="compositionally biased region" description="Basic and acidic residues" evidence="1">
    <location>
        <begin position="1"/>
        <end position="10"/>
    </location>
</feature>
<keyword evidence="3" id="KW-1185">Reference proteome</keyword>
<dbReference type="EMBL" id="AGNL01039125">
    <property type="protein sequence ID" value="EJK52861.1"/>
    <property type="molecule type" value="Genomic_DNA"/>
</dbReference>
<feature type="region of interest" description="Disordered" evidence="1">
    <location>
        <begin position="1"/>
        <end position="73"/>
    </location>
</feature>
<proteinExistence type="predicted"/>